<sequence length="128" mass="14045">MRFLKWFKKQNWGIKVGYIALVVSFVALVLGLILIGTANFVPKDSAATSPNLIGNGFEMMYKNGVSPFLTSQGYADFKNSFSAGAGFVSAPLIQLIFGIVFLIILLPTFGGICILALAFGYFKRWLYT</sequence>
<protein>
    <submittedName>
        <fullName evidence="2">Uncharacterized protein</fullName>
    </submittedName>
</protein>
<dbReference type="Proteomes" id="UP000584587">
    <property type="component" value="Unassembled WGS sequence"/>
</dbReference>
<dbReference type="RefSeq" id="WP_168104959.1">
    <property type="nucleotide sequence ID" value="NZ_CP051215.1"/>
</dbReference>
<organism evidence="2 3">
    <name type="scientific">Spiroplasma platyhelix PALS-1</name>
    <dbReference type="NCBI Taxonomy" id="1276218"/>
    <lineage>
        <taxon>Bacteria</taxon>
        <taxon>Bacillati</taxon>
        <taxon>Mycoplasmatota</taxon>
        <taxon>Mollicutes</taxon>
        <taxon>Entomoplasmatales</taxon>
        <taxon>Spiroplasmataceae</taxon>
        <taxon>Spiroplasma</taxon>
    </lineage>
</organism>
<feature type="transmembrane region" description="Helical" evidence="1">
    <location>
        <begin position="95"/>
        <end position="122"/>
    </location>
</feature>
<gene>
    <name evidence="2" type="ORF">HER12_01815</name>
</gene>
<proteinExistence type="predicted"/>
<dbReference type="EMBL" id="JAAVVK010000001">
    <property type="protein sequence ID" value="NKE38488.1"/>
    <property type="molecule type" value="Genomic_DNA"/>
</dbReference>
<dbReference type="AlphaFoldDB" id="A0A846UDA3"/>
<keyword evidence="3" id="KW-1185">Reference proteome</keyword>
<evidence type="ECO:0000313" key="2">
    <source>
        <dbReference type="EMBL" id="NKE38488.1"/>
    </source>
</evidence>
<accession>A0A846UDA3</accession>
<evidence type="ECO:0000313" key="3">
    <source>
        <dbReference type="Proteomes" id="UP000584587"/>
    </source>
</evidence>
<evidence type="ECO:0000256" key="1">
    <source>
        <dbReference type="SAM" id="Phobius"/>
    </source>
</evidence>
<comment type="caution">
    <text evidence="2">The sequence shown here is derived from an EMBL/GenBank/DDBJ whole genome shotgun (WGS) entry which is preliminary data.</text>
</comment>
<name>A0A846UDA3_9MOLU</name>
<reference evidence="2 3" key="1">
    <citation type="submission" date="2020-04" db="EMBL/GenBank/DDBJ databases">
        <title>Complete genome sequence of Spiroplasma platyhelix ATCC 51748, an insect isolate.</title>
        <authorList>
            <person name="Green E.A."/>
            <person name="Klassen J.L."/>
        </authorList>
    </citation>
    <scope>NUCLEOTIDE SEQUENCE [LARGE SCALE GENOMIC DNA]</scope>
    <source>
        <strain evidence="2 3">PALS-1</strain>
    </source>
</reference>
<feature type="transmembrane region" description="Helical" evidence="1">
    <location>
        <begin position="12"/>
        <end position="35"/>
    </location>
</feature>
<keyword evidence="1" id="KW-0812">Transmembrane</keyword>
<keyword evidence="1" id="KW-1133">Transmembrane helix</keyword>
<keyword evidence="1" id="KW-0472">Membrane</keyword>